<protein>
    <recommendedName>
        <fullName evidence="2">Endonuclease/exonuclease/phosphatase domain-containing protein</fullName>
    </recommendedName>
</protein>
<dbReference type="EMBL" id="BMQQ01000003">
    <property type="protein sequence ID" value="GGT21069.1"/>
    <property type="molecule type" value="Genomic_DNA"/>
</dbReference>
<evidence type="ECO:0000313" key="4">
    <source>
        <dbReference type="Proteomes" id="UP000619486"/>
    </source>
</evidence>
<evidence type="ECO:0000259" key="2">
    <source>
        <dbReference type="Pfam" id="PF03372"/>
    </source>
</evidence>
<proteinExistence type="predicted"/>
<keyword evidence="1" id="KW-0812">Transmembrane</keyword>
<dbReference type="Proteomes" id="UP000619486">
    <property type="component" value="Unassembled WGS sequence"/>
</dbReference>
<evidence type="ECO:0000256" key="1">
    <source>
        <dbReference type="SAM" id="Phobius"/>
    </source>
</evidence>
<reference evidence="3" key="1">
    <citation type="journal article" date="2014" name="Int. J. Syst. Evol. Microbiol.">
        <title>Complete genome sequence of Corynebacterium casei LMG S-19264T (=DSM 44701T), isolated from a smear-ripened cheese.</title>
        <authorList>
            <consortium name="US DOE Joint Genome Institute (JGI-PGF)"/>
            <person name="Walter F."/>
            <person name="Albersmeier A."/>
            <person name="Kalinowski J."/>
            <person name="Ruckert C."/>
        </authorList>
    </citation>
    <scope>NUCLEOTIDE SEQUENCE</scope>
    <source>
        <strain evidence="3">JCM 3172</strain>
    </source>
</reference>
<dbReference type="GO" id="GO:0003824">
    <property type="term" value="F:catalytic activity"/>
    <property type="evidence" value="ECO:0007669"/>
    <property type="project" value="InterPro"/>
</dbReference>
<dbReference type="InterPro" id="IPR036691">
    <property type="entry name" value="Endo/exonu/phosph_ase_sf"/>
</dbReference>
<organism evidence="3 4">
    <name type="scientific">Streptomyces purpureus</name>
    <dbReference type="NCBI Taxonomy" id="1951"/>
    <lineage>
        <taxon>Bacteria</taxon>
        <taxon>Bacillati</taxon>
        <taxon>Actinomycetota</taxon>
        <taxon>Actinomycetes</taxon>
        <taxon>Kitasatosporales</taxon>
        <taxon>Streptomycetaceae</taxon>
        <taxon>Streptomyces</taxon>
    </lineage>
</organism>
<dbReference type="InterPro" id="IPR005135">
    <property type="entry name" value="Endo/exonuclease/phosphatase"/>
</dbReference>
<gene>
    <name evidence="3" type="ORF">GCM10014713_12460</name>
</gene>
<evidence type="ECO:0000313" key="3">
    <source>
        <dbReference type="EMBL" id="GGT21069.1"/>
    </source>
</evidence>
<accession>A0A918GXV1</accession>
<comment type="caution">
    <text evidence="3">The sequence shown here is derived from an EMBL/GenBank/DDBJ whole genome shotgun (WGS) entry which is preliminary data.</text>
</comment>
<dbReference type="Pfam" id="PF03372">
    <property type="entry name" value="Exo_endo_phos"/>
    <property type="match status" value="1"/>
</dbReference>
<sequence length="296" mass="31420">MAAVLVAALLVFPGAVPNAVGRVGSLLETFLPWLGLAVPVLLALAARRRSAVALGAALVPLAAWCVLFAVPSLTHTDRPYDLTAVQHNVDDANPDPSGTARALLRARPDVIALEELTPAALPEYARALAAEYPHHATAGTVGLWSRHPLSDVRPLDIKPEGIPAGWQRGLRATARTPHGEVAVYVAHLPSVRIGAGGLRSAWRDESAGLLGAALDAEPLDRVILLGDLNGTLDDRGLRPVTAHVTGPRSRFAFSWPETFPLARIDHVLTREATVTDVWTLPATGSDHLPIGSRIRL</sequence>
<feature type="transmembrane region" description="Helical" evidence="1">
    <location>
        <begin position="51"/>
        <end position="70"/>
    </location>
</feature>
<reference evidence="3" key="2">
    <citation type="submission" date="2020-09" db="EMBL/GenBank/DDBJ databases">
        <authorList>
            <person name="Sun Q."/>
            <person name="Ohkuma M."/>
        </authorList>
    </citation>
    <scope>NUCLEOTIDE SEQUENCE</scope>
    <source>
        <strain evidence="3">JCM 3172</strain>
    </source>
</reference>
<keyword evidence="1" id="KW-0472">Membrane</keyword>
<keyword evidence="4" id="KW-1185">Reference proteome</keyword>
<dbReference type="AlphaFoldDB" id="A0A918GXV1"/>
<feature type="domain" description="Endonuclease/exonuclease/phosphatase" evidence="2">
    <location>
        <begin position="86"/>
        <end position="287"/>
    </location>
</feature>
<keyword evidence="1" id="KW-1133">Transmembrane helix</keyword>
<feature type="transmembrane region" description="Helical" evidence="1">
    <location>
        <begin position="27"/>
        <end position="44"/>
    </location>
</feature>
<name>A0A918GXV1_9ACTN</name>
<dbReference type="SUPFAM" id="SSF56219">
    <property type="entry name" value="DNase I-like"/>
    <property type="match status" value="1"/>
</dbReference>
<dbReference type="Gene3D" id="3.60.10.10">
    <property type="entry name" value="Endonuclease/exonuclease/phosphatase"/>
    <property type="match status" value="1"/>
</dbReference>